<keyword evidence="2" id="KW-1185">Reference proteome</keyword>
<dbReference type="AlphaFoldDB" id="A0AAN0T8N0"/>
<evidence type="ECO:0000313" key="2">
    <source>
        <dbReference type="Proteomes" id="UP000032024"/>
    </source>
</evidence>
<dbReference type="EMBL" id="CP010525">
    <property type="protein sequence ID" value="AJO24917.1"/>
    <property type="molecule type" value="Genomic_DNA"/>
</dbReference>
<protein>
    <submittedName>
        <fullName evidence="1">Uncharacterized protein</fullName>
    </submittedName>
</protein>
<sequence length="85" mass="9335">MFCRKWCNGAVRPVIGNPSFAGTSIAWRGHSWYSGNSIIPSFAGTSIIADILPARCAMASIRRFTSIHLSSAEPDTPPVYGFFRR</sequence>
<name>A0AAN0T8N0_HEYCO</name>
<gene>
    <name evidence="1" type="ORF">SB48_HM08orf06496</name>
</gene>
<dbReference type="Proteomes" id="UP000032024">
    <property type="component" value="Chromosome"/>
</dbReference>
<evidence type="ECO:0000313" key="1">
    <source>
        <dbReference type="EMBL" id="AJO24917.1"/>
    </source>
</evidence>
<accession>A0AAN0T8N0</accession>
<organism evidence="1 2">
    <name type="scientific">Heyndrickxia coagulans</name>
    <name type="common">Weizmannia coagulans</name>
    <dbReference type="NCBI Taxonomy" id="1398"/>
    <lineage>
        <taxon>Bacteria</taxon>
        <taxon>Bacillati</taxon>
        <taxon>Bacillota</taxon>
        <taxon>Bacilli</taxon>
        <taxon>Bacillales</taxon>
        <taxon>Bacillaceae</taxon>
        <taxon>Heyndrickxia</taxon>
    </lineage>
</organism>
<reference evidence="2" key="1">
    <citation type="submission" date="2015-01" db="EMBL/GenBank/DDBJ databases">
        <title>Comparative genome analysis of Bacillus coagulans HM-08, Clostridium butyricum HM-68, Bacillus subtilis HM-66 and Bacillus paralicheniformis BL-09.</title>
        <authorList>
            <person name="Zhang H."/>
        </authorList>
    </citation>
    <scope>NUCLEOTIDE SEQUENCE [LARGE SCALE GENOMIC DNA]</scope>
    <source>
        <strain evidence="2">HM-08</strain>
    </source>
</reference>
<proteinExistence type="predicted"/>